<evidence type="ECO:0000256" key="1">
    <source>
        <dbReference type="SAM" id="Phobius"/>
    </source>
</evidence>
<proteinExistence type="predicted"/>
<name>A0A1F5FTD9_9BACT</name>
<gene>
    <name evidence="3" type="ORF">A2572_03740</name>
</gene>
<comment type="caution">
    <text evidence="3">The sequence shown here is derived from an EMBL/GenBank/DDBJ whole genome shotgun (WGS) entry which is preliminary data.</text>
</comment>
<dbReference type="AlphaFoldDB" id="A0A1F5FTD9"/>
<keyword evidence="1" id="KW-1133">Transmembrane helix</keyword>
<evidence type="ECO:0000313" key="4">
    <source>
        <dbReference type="Proteomes" id="UP000179237"/>
    </source>
</evidence>
<dbReference type="Proteomes" id="UP000179237">
    <property type="component" value="Unassembled WGS sequence"/>
</dbReference>
<feature type="chain" id="PRO_5009518626" description="DUF11 domain-containing protein" evidence="2">
    <location>
        <begin position="27"/>
        <end position="317"/>
    </location>
</feature>
<evidence type="ECO:0000313" key="3">
    <source>
        <dbReference type="EMBL" id="OGD82881.1"/>
    </source>
</evidence>
<evidence type="ECO:0008006" key="5">
    <source>
        <dbReference type="Google" id="ProtNLM"/>
    </source>
</evidence>
<dbReference type="EMBL" id="MFAQ01000036">
    <property type="protein sequence ID" value="OGD82881.1"/>
    <property type="molecule type" value="Genomic_DNA"/>
</dbReference>
<evidence type="ECO:0000256" key="2">
    <source>
        <dbReference type="SAM" id="SignalP"/>
    </source>
</evidence>
<keyword evidence="1" id="KW-0812">Transmembrane</keyword>
<feature type="transmembrane region" description="Helical" evidence="1">
    <location>
        <begin position="288"/>
        <end position="306"/>
    </location>
</feature>
<sequence length="317" mass="35131">MKLYTFITTATFLSLLLLTFASTAHAKIGLTVDPSLVKIQIKPGKAITKAFTVENNSDTQKQIVVRLIPFEKADSNGNPIIDIKSNSSWLKYFAISNTNIKFEEPFTIEPNSKEQIILSLSIPETANIEDIYATLLFSTYENTLPSQSKGTIVSASIGANLLVTITSELNPKTILKIDTIKITSPHLKIGRKIFSDSLTTLTYQLFVSNTGNHVTETKGTTSISKNDIVLSVQKLLPQHVISKSNRQLLNSDGTQDFTFKPNTLSFGWHSIKTNIKTESTNSNNSTDIFIFPLKILLGLLLVLFLLKTILKFSKEKS</sequence>
<protein>
    <recommendedName>
        <fullName evidence="5">DUF11 domain-containing protein</fullName>
    </recommendedName>
</protein>
<reference evidence="3 4" key="1">
    <citation type="journal article" date="2016" name="Nat. Commun.">
        <title>Thousands of microbial genomes shed light on interconnected biogeochemical processes in an aquifer system.</title>
        <authorList>
            <person name="Anantharaman K."/>
            <person name="Brown C.T."/>
            <person name="Hug L.A."/>
            <person name="Sharon I."/>
            <person name="Castelle C.J."/>
            <person name="Probst A.J."/>
            <person name="Thomas B.C."/>
            <person name="Singh A."/>
            <person name="Wilkins M.J."/>
            <person name="Karaoz U."/>
            <person name="Brodie E.L."/>
            <person name="Williams K.H."/>
            <person name="Hubbard S.S."/>
            <person name="Banfield J.F."/>
        </authorList>
    </citation>
    <scope>NUCLEOTIDE SEQUENCE [LARGE SCALE GENOMIC DNA]</scope>
</reference>
<organism evidence="3 4">
    <name type="scientific">Candidatus Collierbacteria bacterium RIFOXYD1_FULL_40_9</name>
    <dbReference type="NCBI Taxonomy" id="1817731"/>
    <lineage>
        <taxon>Bacteria</taxon>
        <taxon>Candidatus Collieribacteriota</taxon>
    </lineage>
</organism>
<keyword evidence="2" id="KW-0732">Signal</keyword>
<feature type="signal peptide" evidence="2">
    <location>
        <begin position="1"/>
        <end position="26"/>
    </location>
</feature>
<accession>A0A1F5FTD9</accession>
<keyword evidence="1" id="KW-0472">Membrane</keyword>